<dbReference type="RefSeq" id="WP_092349316.1">
    <property type="nucleotide sequence ID" value="NZ_FNQN01000008.1"/>
</dbReference>
<keyword evidence="6 8" id="KW-0560">Oxidoreductase</keyword>
<keyword evidence="11" id="KW-1185">Reference proteome</keyword>
<evidence type="ECO:0000313" key="11">
    <source>
        <dbReference type="Proteomes" id="UP000199409"/>
    </source>
</evidence>
<dbReference type="STRING" id="37625.SAMN05660420_02585"/>
<dbReference type="EC" id="1.2.1.41" evidence="8"/>
<evidence type="ECO:0000259" key="9">
    <source>
        <dbReference type="Pfam" id="PF00171"/>
    </source>
</evidence>
<evidence type="ECO:0000256" key="1">
    <source>
        <dbReference type="ARBA" id="ARBA00004985"/>
    </source>
</evidence>
<dbReference type="InterPro" id="IPR000965">
    <property type="entry name" value="GPR_dom"/>
</dbReference>
<dbReference type="InterPro" id="IPR015590">
    <property type="entry name" value="Aldehyde_DH_dom"/>
</dbReference>
<dbReference type="HAMAP" id="MF_00412">
    <property type="entry name" value="ProA"/>
    <property type="match status" value="1"/>
</dbReference>
<dbReference type="GO" id="GO:0055129">
    <property type="term" value="P:L-proline biosynthetic process"/>
    <property type="evidence" value="ECO:0007669"/>
    <property type="project" value="UniProtKB-UniRule"/>
</dbReference>
<comment type="similarity">
    <text evidence="8">Belongs to the gamma-glutamyl phosphate reductase family.</text>
</comment>
<dbReference type="GO" id="GO:0004350">
    <property type="term" value="F:glutamate-5-semialdehyde dehydrogenase activity"/>
    <property type="evidence" value="ECO:0007669"/>
    <property type="project" value="UniProtKB-UniRule"/>
</dbReference>
<dbReference type="SUPFAM" id="SSF53720">
    <property type="entry name" value="ALDH-like"/>
    <property type="match status" value="1"/>
</dbReference>
<keyword evidence="3 8" id="KW-0028">Amino-acid biosynthesis</keyword>
<evidence type="ECO:0000256" key="8">
    <source>
        <dbReference type="HAMAP-Rule" id="MF_00412"/>
    </source>
</evidence>
<dbReference type="InterPro" id="IPR012134">
    <property type="entry name" value="Glu-5-SA_DH"/>
</dbReference>
<dbReference type="Gene3D" id="3.40.309.10">
    <property type="entry name" value="Aldehyde Dehydrogenase, Chain A, domain 2"/>
    <property type="match status" value="1"/>
</dbReference>
<keyword evidence="5 8" id="KW-0521">NADP</keyword>
<evidence type="ECO:0000256" key="5">
    <source>
        <dbReference type="ARBA" id="ARBA00022857"/>
    </source>
</evidence>
<evidence type="ECO:0000256" key="3">
    <source>
        <dbReference type="ARBA" id="ARBA00022605"/>
    </source>
</evidence>
<dbReference type="GO" id="GO:0050661">
    <property type="term" value="F:NADP binding"/>
    <property type="evidence" value="ECO:0007669"/>
    <property type="project" value="InterPro"/>
</dbReference>
<dbReference type="PANTHER" id="PTHR11063">
    <property type="entry name" value="GLUTAMATE SEMIALDEHYDE DEHYDROGENASE"/>
    <property type="match status" value="1"/>
</dbReference>
<dbReference type="InterPro" id="IPR016162">
    <property type="entry name" value="Ald_DH_N"/>
</dbReference>
<dbReference type="Gene3D" id="3.40.605.10">
    <property type="entry name" value="Aldehyde Dehydrogenase, Chain A, domain 1"/>
    <property type="match status" value="1"/>
</dbReference>
<keyword evidence="2 8" id="KW-0963">Cytoplasm</keyword>
<evidence type="ECO:0000256" key="7">
    <source>
        <dbReference type="ARBA" id="ARBA00049024"/>
    </source>
</evidence>
<organism evidence="10 11">
    <name type="scientific">Desulfuromusa kysingii</name>
    <dbReference type="NCBI Taxonomy" id="37625"/>
    <lineage>
        <taxon>Bacteria</taxon>
        <taxon>Pseudomonadati</taxon>
        <taxon>Thermodesulfobacteriota</taxon>
        <taxon>Desulfuromonadia</taxon>
        <taxon>Desulfuromonadales</taxon>
        <taxon>Geopsychrobacteraceae</taxon>
        <taxon>Desulfuromusa</taxon>
    </lineage>
</organism>
<dbReference type="PANTHER" id="PTHR11063:SF8">
    <property type="entry name" value="DELTA-1-PYRROLINE-5-CARBOXYLATE SYNTHASE"/>
    <property type="match status" value="1"/>
</dbReference>
<comment type="subcellular location">
    <subcellularLocation>
        <location evidence="8">Cytoplasm</location>
    </subcellularLocation>
</comment>
<dbReference type="NCBIfam" id="TIGR00407">
    <property type="entry name" value="proA"/>
    <property type="match status" value="1"/>
</dbReference>
<evidence type="ECO:0000256" key="2">
    <source>
        <dbReference type="ARBA" id="ARBA00022490"/>
    </source>
</evidence>
<dbReference type="OrthoDB" id="9809970at2"/>
<reference evidence="10 11" key="1">
    <citation type="submission" date="2016-10" db="EMBL/GenBank/DDBJ databases">
        <authorList>
            <person name="de Groot N.N."/>
        </authorList>
    </citation>
    <scope>NUCLEOTIDE SEQUENCE [LARGE SCALE GENOMIC DNA]</scope>
    <source>
        <strain evidence="10 11">DSM 7343</strain>
    </source>
</reference>
<dbReference type="InterPro" id="IPR016161">
    <property type="entry name" value="Ald_DH/histidinol_DH"/>
</dbReference>
<dbReference type="NCBIfam" id="NF001221">
    <property type="entry name" value="PRK00197.1"/>
    <property type="match status" value="1"/>
</dbReference>
<sequence>MSIGEQMLAVAEAAKQASRDMAILSSATKNQLLLNMATALEDHSARICAENERDLCVARENNMAAAMLDRLTLTPERVVAMADGLREVALLPDPVGEISGMWLRPNGIKVGRQRIPLGVIGIIYESRPNVTADAAGLCLKSGNAVILRGGSEAIHSNRAIGAILQQPLESMGLPQAALQVITTSDREAVAELLQLDEQIDLIIPRGGEGLIRYVANNSRIPVIKHYKGVCHTYVDVAADLRMAEQICLNAKVQRPGVCNAMETLLVHRDVATTFLPQIVSAMRQSGVEMRGCEAARKIVKDLVPATEEDWAAEYLELILAVRVVADYEQARQHIETYSSLHTEVIVTNDYRLSQRFLREINSSVVMVNASSRFSDGNQLGLGAEIGISTSKLHSFGPMGLEDLTTRKFIVLGDGQIRE</sequence>
<gene>
    <name evidence="8" type="primary">proA</name>
    <name evidence="10" type="ORF">SAMN05660420_02585</name>
</gene>
<proteinExistence type="inferred from homology"/>
<name>A0A1H4CK31_9BACT</name>
<dbReference type="Proteomes" id="UP000199409">
    <property type="component" value="Unassembled WGS sequence"/>
</dbReference>
<dbReference type="AlphaFoldDB" id="A0A1H4CK31"/>
<comment type="function">
    <text evidence="8">Catalyzes the NADPH-dependent reduction of L-glutamate 5-phosphate into L-glutamate 5-semialdehyde and phosphate. The product spontaneously undergoes cyclization to form 1-pyrroline-5-carboxylate.</text>
</comment>
<dbReference type="InterPro" id="IPR016163">
    <property type="entry name" value="Ald_DH_C"/>
</dbReference>
<dbReference type="PIRSF" id="PIRSF000151">
    <property type="entry name" value="GPR"/>
    <property type="match status" value="1"/>
</dbReference>
<evidence type="ECO:0000256" key="6">
    <source>
        <dbReference type="ARBA" id="ARBA00023002"/>
    </source>
</evidence>
<dbReference type="FunFam" id="3.40.309.10:FF:000006">
    <property type="entry name" value="Gamma-glutamyl phosphate reductase"/>
    <property type="match status" value="1"/>
</dbReference>
<dbReference type="UniPathway" id="UPA00098">
    <property type="reaction ID" value="UER00360"/>
</dbReference>
<dbReference type="EMBL" id="FNQN01000008">
    <property type="protein sequence ID" value="SEA60673.1"/>
    <property type="molecule type" value="Genomic_DNA"/>
</dbReference>
<feature type="domain" description="Aldehyde dehydrogenase" evidence="9">
    <location>
        <begin position="6"/>
        <end position="286"/>
    </location>
</feature>
<dbReference type="GO" id="GO:0005737">
    <property type="term" value="C:cytoplasm"/>
    <property type="evidence" value="ECO:0007669"/>
    <property type="project" value="UniProtKB-SubCell"/>
</dbReference>
<dbReference type="Pfam" id="PF00171">
    <property type="entry name" value="Aldedh"/>
    <property type="match status" value="1"/>
</dbReference>
<keyword evidence="4 8" id="KW-0641">Proline biosynthesis</keyword>
<accession>A0A1H4CK31</accession>
<evidence type="ECO:0000313" key="10">
    <source>
        <dbReference type="EMBL" id="SEA60673.1"/>
    </source>
</evidence>
<dbReference type="CDD" id="cd07079">
    <property type="entry name" value="ALDH_F18-19_ProA-GPR"/>
    <property type="match status" value="1"/>
</dbReference>
<comment type="catalytic activity">
    <reaction evidence="7 8">
        <text>L-glutamate 5-semialdehyde + phosphate + NADP(+) = L-glutamyl 5-phosphate + NADPH + H(+)</text>
        <dbReference type="Rhea" id="RHEA:19541"/>
        <dbReference type="ChEBI" id="CHEBI:15378"/>
        <dbReference type="ChEBI" id="CHEBI:43474"/>
        <dbReference type="ChEBI" id="CHEBI:57783"/>
        <dbReference type="ChEBI" id="CHEBI:58066"/>
        <dbReference type="ChEBI" id="CHEBI:58274"/>
        <dbReference type="ChEBI" id="CHEBI:58349"/>
        <dbReference type="EC" id="1.2.1.41"/>
    </reaction>
</comment>
<comment type="pathway">
    <text evidence="1 8">Amino-acid biosynthesis; L-proline biosynthesis; L-glutamate 5-semialdehyde from L-glutamate: step 2/2.</text>
</comment>
<protein>
    <recommendedName>
        <fullName evidence="8">Gamma-glutamyl phosphate reductase</fullName>
        <shortName evidence="8">GPR</shortName>
        <ecNumber evidence="8">1.2.1.41</ecNumber>
    </recommendedName>
    <alternativeName>
        <fullName evidence="8">Glutamate-5-semialdehyde dehydrogenase</fullName>
    </alternativeName>
    <alternativeName>
        <fullName evidence="8">Glutamyl-gamma-semialdehyde dehydrogenase</fullName>
        <shortName evidence="8">GSA dehydrogenase</shortName>
    </alternativeName>
</protein>
<evidence type="ECO:0000256" key="4">
    <source>
        <dbReference type="ARBA" id="ARBA00022650"/>
    </source>
</evidence>